<evidence type="ECO:0000313" key="3">
    <source>
        <dbReference type="Proteomes" id="UP000027586"/>
    </source>
</evidence>
<feature type="compositionally biased region" description="Polar residues" evidence="1">
    <location>
        <begin position="53"/>
        <end position="62"/>
    </location>
</feature>
<dbReference type="AlphaFoldDB" id="A0A068RQX5"/>
<proteinExistence type="predicted"/>
<feature type="region of interest" description="Disordered" evidence="1">
    <location>
        <begin position="100"/>
        <end position="130"/>
    </location>
</feature>
<protein>
    <submittedName>
        <fullName evidence="2">Uncharacterized protein</fullName>
    </submittedName>
</protein>
<organism evidence="2 3">
    <name type="scientific">Lichtheimia corymbifera JMRC:FSU:9682</name>
    <dbReference type="NCBI Taxonomy" id="1263082"/>
    <lineage>
        <taxon>Eukaryota</taxon>
        <taxon>Fungi</taxon>
        <taxon>Fungi incertae sedis</taxon>
        <taxon>Mucoromycota</taxon>
        <taxon>Mucoromycotina</taxon>
        <taxon>Mucoromycetes</taxon>
        <taxon>Mucorales</taxon>
        <taxon>Lichtheimiaceae</taxon>
        <taxon>Lichtheimia</taxon>
    </lineage>
</organism>
<dbReference type="EMBL" id="CBTN010000013">
    <property type="protein sequence ID" value="CDH52553.1"/>
    <property type="molecule type" value="Genomic_DNA"/>
</dbReference>
<name>A0A068RQX5_9FUNG</name>
<dbReference type="Proteomes" id="UP000027586">
    <property type="component" value="Unassembled WGS sequence"/>
</dbReference>
<dbReference type="VEuPathDB" id="FungiDB:LCOR_04011.1"/>
<evidence type="ECO:0000256" key="1">
    <source>
        <dbReference type="SAM" id="MobiDB-lite"/>
    </source>
</evidence>
<accession>A0A068RQX5</accession>
<reference evidence="2" key="1">
    <citation type="submission" date="2013-08" db="EMBL/GenBank/DDBJ databases">
        <title>Gene expansion shapes genome architecture in the human pathogen Lichtheimia corymbifera: an evolutionary genomics analysis in the ancient terrestrial Mucorales (Mucoromycotina).</title>
        <authorList>
            <person name="Schwartze V.U."/>
            <person name="Winter S."/>
            <person name="Shelest E."/>
            <person name="Marcet-Houben M."/>
            <person name="Horn F."/>
            <person name="Wehner S."/>
            <person name="Hoffmann K."/>
            <person name="Riege K."/>
            <person name="Sammeth M."/>
            <person name="Nowrousian M."/>
            <person name="Valiante V."/>
            <person name="Linde J."/>
            <person name="Jacobsen I.D."/>
            <person name="Marz M."/>
            <person name="Brakhage A.A."/>
            <person name="Gabaldon T."/>
            <person name="Bocker S."/>
            <person name="Voigt K."/>
        </authorList>
    </citation>
    <scope>NUCLEOTIDE SEQUENCE [LARGE SCALE GENOMIC DNA]</scope>
    <source>
        <strain evidence="2">FSU 9682</strain>
    </source>
</reference>
<keyword evidence="3" id="KW-1185">Reference proteome</keyword>
<evidence type="ECO:0000313" key="2">
    <source>
        <dbReference type="EMBL" id="CDH52553.1"/>
    </source>
</evidence>
<comment type="caution">
    <text evidence="2">The sequence shown here is derived from an EMBL/GenBank/DDBJ whole genome shotgun (WGS) entry which is preliminary data.</text>
</comment>
<feature type="region of interest" description="Disordered" evidence="1">
    <location>
        <begin position="53"/>
        <end position="75"/>
    </location>
</feature>
<feature type="compositionally biased region" description="Polar residues" evidence="1">
    <location>
        <begin position="100"/>
        <end position="124"/>
    </location>
</feature>
<sequence length="191" mass="21169">MNNNNNTNETTRNTHTINHAVQQLNNNPPANNNVFTPIDRNVINLTQVDNTANANNGQNVSNVHGLLNPDSNAEAPVSGMQGLAIQQQNATAEVSNGFEQNQSQPLSSSHVAHNLSSPMSSQGAIASRHASPEAKCVHQIEQWQQAWETENALMVEATSWKDKKQRRQNMDEIQEEIDALKNMYCDIMDIE</sequence>
<gene>
    <name evidence="2" type="ORF">LCOR_04011.1</name>
</gene>